<keyword evidence="4 5" id="KW-0802">TPR repeat</keyword>
<feature type="repeat" description="TPR" evidence="5">
    <location>
        <begin position="343"/>
        <end position="376"/>
    </location>
</feature>
<feature type="compositionally biased region" description="Low complexity" evidence="6">
    <location>
        <begin position="665"/>
        <end position="676"/>
    </location>
</feature>
<feature type="region of interest" description="Disordered" evidence="6">
    <location>
        <begin position="220"/>
        <end position="253"/>
    </location>
</feature>
<accession>A0A9W7FHS1</accession>
<dbReference type="SMART" id="SM00028">
    <property type="entry name" value="TPR"/>
    <property type="match status" value="8"/>
</dbReference>
<evidence type="ECO:0000313" key="8">
    <source>
        <dbReference type="EMBL" id="GMI12315.1"/>
    </source>
</evidence>
<dbReference type="Proteomes" id="UP001165082">
    <property type="component" value="Unassembled WGS sequence"/>
</dbReference>
<dbReference type="GO" id="GO:0031072">
    <property type="term" value="F:heat shock protein binding"/>
    <property type="evidence" value="ECO:0007669"/>
    <property type="project" value="TreeGrafter"/>
</dbReference>
<keyword evidence="3" id="KW-0677">Repeat</keyword>
<proteinExistence type="predicted"/>
<feature type="region of interest" description="Disordered" evidence="6">
    <location>
        <begin position="119"/>
        <end position="199"/>
    </location>
</feature>
<feature type="region of interest" description="Disordered" evidence="6">
    <location>
        <begin position="476"/>
        <end position="496"/>
    </location>
</feature>
<dbReference type="PANTHER" id="PTHR45984:SF1">
    <property type="entry name" value="SPAG1 AXONEMAL DYNEIN ASSEMBLY FACTOR"/>
    <property type="match status" value="1"/>
</dbReference>
<dbReference type="InterPro" id="IPR025986">
    <property type="entry name" value="RPAP3-like_C"/>
</dbReference>
<sequence>MAELGDFLLGANDPEVERVNVEVTMLDYDYVSTCNKMPELKAILKTLKSGKEGRYPHLEKTIEEKVLSMLPERDRKKVLSMRTEASSTEVYDEEKDLNDWLESMGGESKPKVSVPVGIAEVLPTPPSSSSSSGEIFGDDTAPPVPPRAAVSLSAGTRYPPVRGSKEAGLENARKARGEKAPAPATSDDGANKPRLNKESMSNRDYFRAWDKFDIEAEEKALDEEEQEVDQRAKQARIDARRKEEKNRARRQKEMAELRGKLNFDSMSEKERSWMAQREKNKGNECFRSGENDDALLYYSRSIALDDSNAVVYANRAMANIRLNNFDAAVSDCTMSIAIDPTYTKALSRRGMVHHRCGRYSLAEDDFAAALKMDPTNKEFGALLMRSKEKKKEIEGEATHQKTKKKVMIQEVSDSEDEDEDEDEILELGADGFDVSSAPSKPLDLDVVSNFIAASKFKGKKAGMVFKMGEDGLGYYKDEKKKKGKKGKKEEAKPKKPKATFKKVVIEESDSDEDSSDEEIEVKVNVKRATGNAESIKLKDEGNAAMAKGNFKEAVKLYGDSLKLDSNNVASLNNRCLAWIKLKDGESAKKDATACIDKSSAPNVKAHFRRGLAGVLLGGEENLKQSKRDFEKVLELEPDNTTAMKELQELEVKLAGTPIKVDSQMEGESGSGSNESSPMGFTKLSLEEVEEAKEAQPSPDAAKKTKKIVIEDDSEDEEDDEEESNKLKDEGNALLKDGKSEEAVVKYDRAIELWSGNVAAINNKCLALIKSEKFEEGEKAARDVLKIEPDNVKAVFRLACSIVGRGEKAGIEGLREAMELFEKSVKLGGGGGEKCKERVLCLKTIAKLEDSLKKEKLRHMSTEGGAGVASPNTTPSKGVIDRKVEETMEKLKSSAIKVDAGSFGVPKTMTEMETAVRSLMGSEEGKKVVEYLWAFKAGTWKKCFKDSMDPDLLGGIFVALEKNWDDDVERAKKITGCIAKVAAGLSMVFMVMKDEGRDSLKKLITNVKGDSATSKLWKKSFKEAC</sequence>
<dbReference type="EMBL" id="BRXZ01000470">
    <property type="protein sequence ID" value="GMI12315.1"/>
    <property type="molecule type" value="Genomic_DNA"/>
</dbReference>
<dbReference type="GO" id="GO:0005739">
    <property type="term" value="C:mitochondrion"/>
    <property type="evidence" value="ECO:0007669"/>
    <property type="project" value="TreeGrafter"/>
</dbReference>
<dbReference type="PANTHER" id="PTHR45984">
    <property type="entry name" value="RNA (RNA) POLYMERASE II ASSOCIATED PROTEIN HOMOLOG"/>
    <property type="match status" value="1"/>
</dbReference>
<evidence type="ECO:0000256" key="5">
    <source>
        <dbReference type="PROSITE-ProRule" id="PRU00339"/>
    </source>
</evidence>
<feature type="domain" description="RNA-polymerase II-associated protein 3-like C-terminal" evidence="7">
    <location>
        <begin position="905"/>
        <end position="970"/>
    </location>
</feature>
<keyword evidence="2" id="KW-0963">Cytoplasm</keyword>
<name>A0A9W7FHS1_9STRA</name>
<feature type="region of interest" description="Disordered" evidence="6">
    <location>
        <begin position="392"/>
        <end position="420"/>
    </location>
</feature>
<evidence type="ECO:0000256" key="1">
    <source>
        <dbReference type="ARBA" id="ARBA00004496"/>
    </source>
</evidence>
<feature type="compositionally biased region" description="Basic and acidic residues" evidence="6">
    <location>
        <begin position="228"/>
        <end position="253"/>
    </location>
</feature>
<dbReference type="PROSITE" id="PS50005">
    <property type="entry name" value="TPR"/>
    <property type="match status" value="2"/>
</dbReference>
<evidence type="ECO:0000256" key="6">
    <source>
        <dbReference type="SAM" id="MobiDB-lite"/>
    </source>
</evidence>
<protein>
    <recommendedName>
        <fullName evidence="7">RNA-polymerase II-associated protein 3-like C-terminal domain-containing protein</fullName>
    </recommendedName>
</protein>
<comment type="caution">
    <text evidence="8">The sequence shown here is derived from an EMBL/GenBank/DDBJ whole genome shotgun (WGS) entry which is preliminary data.</text>
</comment>
<dbReference type="InterPro" id="IPR051982">
    <property type="entry name" value="CiliaryAsmbly_MitoImport"/>
</dbReference>
<feature type="repeat" description="TPR" evidence="5">
    <location>
        <begin position="534"/>
        <end position="567"/>
    </location>
</feature>
<evidence type="ECO:0000313" key="9">
    <source>
        <dbReference type="Proteomes" id="UP001165082"/>
    </source>
</evidence>
<organism evidence="8 9">
    <name type="scientific">Triparma retinervis</name>
    <dbReference type="NCBI Taxonomy" id="2557542"/>
    <lineage>
        <taxon>Eukaryota</taxon>
        <taxon>Sar</taxon>
        <taxon>Stramenopiles</taxon>
        <taxon>Ochrophyta</taxon>
        <taxon>Bolidophyceae</taxon>
        <taxon>Parmales</taxon>
        <taxon>Triparmaceae</taxon>
        <taxon>Triparma</taxon>
    </lineage>
</organism>
<evidence type="ECO:0000256" key="3">
    <source>
        <dbReference type="ARBA" id="ARBA00022737"/>
    </source>
</evidence>
<dbReference type="GO" id="GO:0006626">
    <property type="term" value="P:protein targeting to mitochondrion"/>
    <property type="evidence" value="ECO:0007669"/>
    <property type="project" value="TreeGrafter"/>
</dbReference>
<gene>
    <name evidence="8" type="ORF">TrRE_jg8268</name>
</gene>
<feature type="region of interest" description="Disordered" evidence="6">
    <location>
        <begin position="657"/>
        <end position="733"/>
    </location>
</feature>
<evidence type="ECO:0000256" key="4">
    <source>
        <dbReference type="ARBA" id="ARBA00022803"/>
    </source>
</evidence>
<dbReference type="InterPro" id="IPR019734">
    <property type="entry name" value="TPR_rpt"/>
</dbReference>
<comment type="subcellular location">
    <subcellularLocation>
        <location evidence="1">Cytoplasm</location>
    </subcellularLocation>
</comment>
<dbReference type="Pfam" id="PF13877">
    <property type="entry name" value="RPAP3_C"/>
    <property type="match status" value="1"/>
</dbReference>
<dbReference type="AlphaFoldDB" id="A0A9W7FHS1"/>
<keyword evidence="9" id="KW-1185">Reference proteome</keyword>
<evidence type="ECO:0000256" key="2">
    <source>
        <dbReference type="ARBA" id="ARBA00022490"/>
    </source>
</evidence>
<evidence type="ECO:0000259" key="7">
    <source>
        <dbReference type="Pfam" id="PF13877"/>
    </source>
</evidence>
<dbReference type="Gene3D" id="1.25.40.10">
    <property type="entry name" value="Tetratricopeptide repeat domain"/>
    <property type="match status" value="3"/>
</dbReference>
<dbReference type="GO" id="GO:0005829">
    <property type="term" value="C:cytosol"/>
    <property type="evidence" value="ECO:0007669"/>
    <property type="project" value="TreeGrafter"/>
</dbReference>
<feature type="compositionally biased region" description="Basic and acidic residues" evidence="6">
    <location>
        <begin position="189"/>
        <end position="199"/>
    </location>
</feature>
<feature type="compositionally biased region" description="Basic and acidic residues" evidence="6">
    <location>
        <begin position="163"/>
        <end position="179"/>
    </location>
</feature>
<dbReference type="OrthoDB" id="629492at2759"/>
<feature type="compositionally biased region" description="Acidic residues" evidence="6">
    <location>
        <begin position="710"/>
        <end position="722"/>
    </location>
</feature>
<feature type="compositionally biased region" description="Basic and acidic residues" evidence="6">
    <location>
        <begin position="723"/>
        <end position="733"/>
    </location>
</feature>
<dbReference type="SUPFAM" id="SSF48452">
    <property type="entry name" value="TPR-like"/>
    <property type="match status" value="3"/>
</dbReference>
<dbReference type="InterPro" id="IPR011990">
    <property type="entry name" value="TPR-like_helical_dom_sf"/>
</dbReference>
<dbReference type="Pfam" id="PF13181">
    <property type="entry name" value="TPR_8"/>
    <property type="match status" value="1"/>
</dbReference>
<reference evidence="8" key="1">
    <citation type="submission" date="2022-07" db="EMBL/GenBank/DDBJ databases">
        <title>Genome analysis of Parmales, a sister group of diatoms, reveals the evolutionary specialization of diatoms from phago-mixotrophs to photoautotrophs.</title>
        <authorList>
            <person name="Ban H."/>
            <person name="Sato S."/>
            <person name="Yoshikawa S."/>
            <person name="Kazumasa Y."/>
            <person name="Nakamura Y."/>
            <person name="Ichinomiya M."/>
            <person name="Saitoh K."/>
            <person name="Sato N."/>
            <person name="Blanc-Mathieu R."/>
            <person name="Endo H."/>
            <person name="Kuwata A."/>
            <person name="Ogata H."/>
        </authorList>
    </citation>
    <scope>NUCLEOTIDE SEQUENCE</scope>
</reference>